<keyword evidence="3 12" id="KW-0479">Metal-binding</keyword>
<feature type="binding site" evidence="12">
    <location>
        <position position="441"/>
    </location>
    <ligand>
        <name>Zn(2+)</name>
        <dbReference type="ChEBI" id="CHEBI:29105"/>
        <label>1</label>
    </ligand>
</feature>
<evidence type="ECO:0000256" key="9">
    <source>
        <dbReference type="ARBA" id="ARBA00023125"/>
    </source>
</evidence>
<dbReference type="GO" id="GO:0006270">
    <property type="term" value="P:DNA replication initiation"/>
    <property type="evidence" value="ECO:0007669"/>
    <property type="project" value="TreeGrafter"/>
</dbReference>
<dbReference type="GO" id="GO:0006302">
    <property type="term" value="P:double-strand break repair"/>
    <property type="evidence" value="ECO:0007669"/>
    <property type="project" value="InterPro"/>
</dbReference>
<dbReference type="InterPro" id="IPR001650">
    <property type="entry name" value="Helicase_C-like"/>
</dbReference>
<dbReference type="PROSITE" id="PS51192">
    <property type="entry name" value="HELICASE_ATP_BIND_1"/>
    <property type="match status" value="1"/>
</dbReference>
<keyword evidence="15" id="KW-1185">Reference proteome</keyword>
<dbReference type="InterPro" id="IPR014001">
    <property type="entry name" value="Helicase_ATP-bd"/>
</dbReference>
<dbReference type="InterPro" id="IPR005259">
    <property type="entry name" value="PriA"/>
</dbReference>
<feature type="binding site" evidence="12">
    <location>
        <position position="438"/>
    </location>
    <ligand>
        <name>Zn(2+)</name>
        <dbReference type="ChEBI" id="CHEBI:29105"/>
        <label>1</label>
    </ligand>
</feature>
<comment type="cofactor">
    <cofactor evidence="12">
        <name>Zn(2+)</name>
        <dbReference type="ChEBI" id="CHEBI:29105"/>
    </cofactor>
    <text evidence="12">Binds 2 zinc ions per subunit.</text>
</comment>
<reference evidence="15" key="1">
    <citation type="submission" date="2020-03" db="EMBL/GenBank/DDBJ databases">
        <title>Complete genome sequence of sulfur-oxidizing bacterium skT11.</title>
        <authorList>
            <person name="Kanda M."/>
            <person name="Kojima H."/>
            <person name="Fukui M."/>
        </authorList>
    </citation>
    <scope>NUCLEOTIDE SEQUENCE [LARGE SCALE GENOMIC DNA]</scope>
    <source>
        <strain evidence="15">skT11</strain>
    </source>
</reference>
<feature type="binding site" evidence="12">
    <location>
        <position position="447"/>
    </location>
    <ligand>
        <name>Zn(2+)</name>
        <dbReference type="ChEBI" id="CHEBI:29105"/>
        <label>2</label>
    </ligand>
</feature>
<dbReference type="FunFam" id="3.40.1440.60:FF:000001">
    <property type="entry name" value="Primosomal protein N"/>
    <property type="match status" value="1"/>
</dbReference>
<dbReference type="CDD" id="cd17929">
    <property type="entry name" value="DEXHc_priA"/>
    <property type="match status" value="1"/>
</dbReference>
<feature type="binding site" evidence="12">
    <location>
        <position position="481"/>
    </location>
    <ligand>
        <name>Zn(2+)</name>
        <dbReference type="ChEBI" id="CHEBI:29105"/>
        <label>1</label>
    </ligand>
</feature>
<evidence type="ECO:0000256" key="8">
    <source>
        <dbReference type="ARBA" id="ARBA00022840"/>
    </source>
</evidence>
<keyword evidence="5 12" id="KW-0378">Hydrolase</keyword>
<dbReference type="Pfam" id="PF18319">
    <property type="entry name" value="Zn_ribbon_PriA"/>
    <property type="match status" value="1"/>
</dbReference>
<keyword evidence="10 12" id="KW-0413">Isomerase</keyword>
<dbReference type="SUPFAM" id="SSF52540">
    <property type="entry name" value="P-loop containing nucleoside triphosphate hydrolases"/>
    <property type="match status" value="2"/>
</dbReference>
<comment type="catalytic activity">
    <reaction evidence="11 12">
        <text>ATP + H2O = ADP + phosphate + H(+)</text>
        <dbReference type="Rhea" id="RHEA:13065"/>
        <dbReference type="ChEBI" id="CHEBI:15377"/>
        <dbReference type="ChEBI" id="CHEBI:15378"/>
        <dbReference type="ChEBI" id="CHEBI:30616"/>
        <dbReference type="ChEBI" id="CHEBI:43474"/>
        <dbReference type="ChEBI" id="CHEBI:456216"/>
        <dbReference type="EC" id="5.6.2.4"/>
    </reaction>
</comment>
<gene>
    <name evidence="12 14" type="primary">priA</name>
    <name evidence="14" type="ORF">SKTS_36350</name>
</gene>
<feature type="binding site" evidence="12">
    <location>
        <position position="478"/>
    </location>
    <ligand>
        <name>Zn(2+)</name>
        <dbReference type="ChEBI" id="CHEBI:29105"/>
        <label>1</label>
    </ligand>
</feature>
<keyword evidence="4 12" id="KW-0547">Nucleotide-binding</keyword>
<feature type="domain" description="Helicase ATP-binding" evidence="13">
    <location>
        <begin position="211"/>
        <end position="378"/>
    </location>
</feature>
<comment type="catalytic activity">
    <reaction evidence="12">
        <text>Couples ATP hydrolysis with the unwinding of duplex DNA by translocating in the 3'-5' direction.</text>
        <dbReference type="EC" id="5.6.2.4"/>
    </reaction>
</comment>
<dbReference type="InterPro" id="IPR011545">
    <property type="entry name" value="DEAD/DEAH_box_helicase_dom"/>
</dbReference>
<proteinExistence type="inferred from homology"/>
<dbReference type="Gene3D" id="3.40.50.300">
    <property type="entry name" value="P-loop containing nucleotide triphosphate hydrolases"/>
    <property type="match status" value="2"/>
</dbReference>
<dbReference type="Gene3D" id="3.40.1440.60">
    <property type="entry name" value="PriA, 3(prime) DNA-binding domain"/>
    <property type="match status" value="1"/>
</dbReference>
<dbReference type="Pfam" id="PF00270">
    <property type="entry name" value="DEAD"/>
    <property type="match status" value="1"/>
</dbReference>
<evidence type="ECO:0000313" key="15">
    <source>
        <dbReference type="Proteomes" id="UP000502260"/>
    </source>
</evidence>
<dbReference type="InterPro" id="IPR027417">
    <property type="entry name" value="P-loop_NTPase"/>
</dbReference>
<comment type="similarity">
    <text evidence="12">Belongs to the helicase family. PriA subfamily.</text>
</comment>
<sequence length="730" mass="81093">MTQILKIALDVPLATLFDYRADSAGTEDIGRRVLVSFGRRKMVGMIVALADHSDHPAAQIKPVLQVLRDSPPLPQEILALLQFCSDYYHHPLGEVIFTALPQRLRSDQPNALPCRRAYALTTVAPSPDELPTRAVVRRKLLQFLQQSGAAPREALLDLSSSAARHVKEMLALGWIEQTEEAIPVPSAAPSTGAPVLPQLNQEQATVVAEIHAAPPGFVPWLLLGITGSGKTEIYLRLTASQLEQGRQVLVLVPEINLTPQLEARFRTRFPGVPVVALHSSLNDTERLQHWLLAQSGAARIVLGTRLAVFTPMSDLGLIIVDEEHDSSFKQQDGLRYSARDMAVARAKQRDIPILLGSATPSLESYQNALAGRYRLLRLTQRAVEEAQLPVIRRIDLRTEKPVDGLTAPLLRALGENLTRGRQSMVFINRRGYAPVLTCNQCGWIAPCLRCSSKLVVHLREGRLRCHHCGHEERIPRACPDCGNPDLAPVGQGTQRLEDVLTEHFPTARILRIDRDSTRRKHALKEMLQEVHEERVDILVGTQILAKGHDFKRLTLVGALNVDGALYSADFRAAERLFALLMQVAGRAGRAAEAGTVLIQTQFPDHPLFEALLRQDYEAFAATQLVERKQAGFPPFCHQALLRAEATRLETALDFLRKARKLAAADDPAITVYDAVPAPMARLAGRERAQLLVQAESRQTLQRFLHHWYSALSALHARQTRWSLDVDPLDF</sequence>
<accession>A0A6F8VJ52</accession>
<dbReference type="InterPro" id="IPR040498">
    <property type="entry name" value="PriA_CRR"/>
</dbReference>
<evidence type="ECO:0000256" key="12">
    <source>
        <dbReference type="HAMAP-Rule" id="MF_00983"/>
    </source>
</evidence>
<dbReference type="HAMAP" id="MF_00983">
    <property type="entry name" value="PriA"/>
    <property type="match status" value="1"/>
</dbReference>
<dbReference type="RefSeq" id="WP_173068646.1">
    <property type="nucleotide sequence ID" value="NZ_AP022853.1"/>
</dbReference>
<dbReference type="GO" id="GO:0006310">
    <property type="term" value="P:DNA recombination"/>
    <property type="evidence" value="ECO:0007669"/>
    <property type="project" value="InterPro"/>
</dbReference>
<dbReference type="GO" id="GO:0003677">
    <property type="term" value="F:DNA binding"/>
    <property type="evidence" value="ECO:0007669"/>
    <property type="project" value="UniProtKB-UniRule"/>
</dbReference>
<dbReference type="Pfam" id="PF17764">
    <property type="entry name" value="PriA_3primeBD"/>
    <property type="match status" value="1"/>
</dbReference>
<dbReference type="SMART" id="SM00487">
    <property type="entry name" value="DEXDc"/>
    <property type="match status" value="1"/>
</dbReference>
<dbReference type="InterPro" id="IPR041236">
    <property type="entry name" value="PriA_C"/>
</dbReference>
<keyword evidence="1 12" id="KW-0639">Primosome</keyword>
<evidence type="ECO:0000256" key="4">
    <source>
        <dbReference type="ARBA" id="ARBA00022741"/>
    </source>
</evidence>
<dbReference type="PANTHER" id="PTHR30580:SF0">
    <property type="entry name" value="PRIMOSOMAL PROTEIN N"/>
    <property type="match status" value="1"/>
</dbReference>
<comment type="subunit">
    <text evidence="12">Component of the replication restart primosome.</text>
</comment>
<dbReference type="GO" id="GO:0016787">
    <property type="term" value="F:hydrolase activity"/>
    <property type="evidence" value="ECO:0007669"/>
    <property type="project" value="UniProtKB-KW"/>
</dbReference>
<dbReference type="GO" id="GO:0005524">
    <property type="term" value="F:ATP binding"/>
    <property type="evidence" value="ECO:0007669"/>
    <property type="project" value="UniProtKB-UniRule"/>
</dbReference>
<dbReference type="CDD" id="cd18804">
    <property type="entry name" value="SF2_C_priA"/>
    <property type="match status" value="1"/>
</dbReference>
<dbReference type="PANTHER" id="PTHR30580">
    <property type="entry name" value="PRIMOSOMAL PROTEIN N"/>
    <property type="match status" value="1"/>
</dbReference>
<dbReference type="NCBIfam" id="TIGR00595">
    <property type="entry name" value="priA"/>
    <property type="match status" value="1"/>
</dbReference>
<comment type="function">
    <text evidence="12">Initiates the restart of stalled replication forks, which reloads the replicative helicase on sites other than the origin of replication. Recognizes and binds to abandoned replication forks and remodels them to uncover a helicase loading site. Promotes assembly of the primosome at these replication forks.</text>
</comment>
<evidence type="ECO:0000256" key="6">
    <source>
        <dbReference type="ARBA" id="ARBA00022806"/>
    </source>
</evidence>
<dbReference type="GO" id="GO:0008270">
    <property type="term" value="F:zinc ion binding"/>
    <property type="evidence" value="ECO:0007669"/>
    <property type="project" value="UniProtKB-UniRule"/>
</dbReference>
<evidence type="ECO:0000256" key="10">
    <source>
        <dbReference type="ARBA" id="ARBA00023235"/>
    </source>
</evidence>
<dbReference type="GO" id="GO:1990077">
    <property type="term" value="C:primosome complex"/>
    <property type="evidence" value="ECO:0007669"/>
    <property type="project" value="UniProtKB-UniRule"/>
</dbReference>
<evidence type="ECO:0000256" key="7">
    <source>
        <dbReference type="ARBA" id="ARBA00022833"/>
    </source>
</evidence>
<evidence type="ECO:0000256" key="1">
    <source>
        <dbReference type="ARBA" id="ARBA00022515"/>
    </source>
</evidence>
<keyword evidence="6 12" id="KW-0347">Helicase</keyword>
<dbReference type="GO" id="GO:0006269">
    <property type="term" value="P:DNA replication, synthesis of primer"/>
    <property type="evidence" value="ECO:0007669"/>
    <property type="project" value="UniProtKB-KW"/>
</dbReference>
<dbReference type="KEGG" id="slac:SKTS_36350"/>
<dbReference type="Proteomes" id="UP000502260">
    <property type="component" value="Chromosome"/>
</dbReference>
<dbReference type="InterPro" id="IPR041222">
    <property type="entry name" value="PriA_3primeBD"/>
</dbReference>
<name>A0A6F8VJ52_9PROT</name>
<evidence type="ECO:0000256" key="3">
    <source>
        <dbReference type="ARBA" id="ARBA00022723"/>
    </source>
</evidence>
<protein>
    <recommendedName>
        <fullName evidence="12">Replication restart protein PriA</fullName>
    </recommendedName>
    <alternativeName>
        <fullName evidence="12">ATP-dependent DNA helicase PriA</fullName>
        <ecNumber evidence="12">5.6.2.4</ecNumber>
    </alternativeName>
    <alternativeName>
        <fullName evidence="12">DNA 3'-5' helicase PriA</fullName>
    </alternativeName>
</protein>
<dbReference type="EC" id="5.6.2.4" evidence="12"/>
<dbReference type="GO" id="GO:0043138">
    <property type="term" value="F:3'-5' DNA helicase activity"/>
    <property type="evidence" value="ECO:0007669"/>
    <property type="project" value="UniProtKB-EC"/>
</dbReference>
<keyword evidence="7 12" id="KW-0862">Zinc</keyword>
<evidence type="ECO:0000256" key="5">
    <source>
        <dbReference type="ARBA" id="ARBA00022801"/>
    </source>
</evidence>
<dbReference type="Pfam" id="PF18074">
    <property type="entry name" value="PriA_C"/>
    <property type="match status" value="1"/>
</dbReference>
<feature type="binding site" evidence="12">
    <location>
        <position position="450"/>
    </location>
    <ligand>
        <name>Zn(2+)</name>
        <dbReference type="ChEBI" id="CHEBI:29105"/>
        <label>2</label>
    </ligand>
</feature>
<keyword evidence="9 12" id="KW-0238">DNA-binding</keyword>
<evidence type="ECO:0000256" key="2">
    <source>
        <dbReference type="ARBA" id="ARBA00022705"/>
    </source>
</evidence>
<feature type="binding site" evidence="12">
    <location>
        <position position="468"/>
    </location>
    <ligand>
        <name>Zn(2+)</name>
        <dbReference type="ChEBI" id="CHEBI:29105"/>
        <label>2</label>
    </ligand>
</feature>
<dbReference type="InterPro" id="IPR042115">
    <property type="entry name" value="PriA_3primeBD_sf"/>
</dbReference>
<keyword evidence="8 12" id="KW-0067">ATP-binding</keyword>
<dbReference type="EMBL" id="AP022853">
    <property type="protein sequence ID" value="BCB28749.1"/>
    <property type="molecule type" value="Genomic_DNA"/>
</dbReference>
<feature type="binding site" evidence="12">
    <location>
        <position position="465"/>
    </location>
    <ligand>
        <name>Zn(2+)</name>
        <dbReference type="ChEBI" id="CHEBI:29105"/>
        <label>2</label>
    </ligand>
</feature>
<keyword evidence="2 12" id="KW-0235">DNA replication</keyword>
<dbReference type="NCBIfam" id="NF004067">
    <property type="entry name" value="PRK05580.1-4"/>
    <property type="match status" value="1"/>
</dbReference>
<dbReference type="FunFam" id="3.40.50.300:FF:000489">
    <property type="entry name" value="Primosome assembly protein PriA"/>
    <property type="match status" value="1"/>
</dbReference>
<dbReference type="Pfam" id="PF00271">
    <property type="entry name" value="Helicase_C"/>
    <property type="match status" value="1"/>
</dbReference>
<evidence type="ECO:0000256" key="11">
    <source>
        <dbReference type="ARBA" id="ARBA00048988"/>
    </source>
</evidence>
<dbReference type="AlphaFoldDB" id="A0A6F8VJ52"/>
<evidence type="ECO:0000259" key="13">
    <source>
        <dbReference type="PROSITE" id="PS51192"/>
    </source>
</evidence>
<organism evidence="14 15">
    <name type="scientific">Sulfurimicrobium lacus</name>
    <dbReference type="NCBI Taxonomy" id="2715678"/>
    <lineage>
        <taxon>Bacteria</taxon>
        <taxon>Pseudomonadati</taxon>
        <taxon>Pseudomonadota</taxon>
        <taxon>Betaproteobacteria</taxon>
        <taxon>Nitrosomonadales</taxon>
        <taxon>Sulfuricellaceae</taxon>
        <taxon>Sulfurimicrobium</taxon>
    </lineage>
</organism>
<evidence type="ECO:0000313" key="14">
    <source>
        <dbReference type="EMBL" id="BCB28749.1"/>
    </source>
</evidence>
<dbReference type="SMART" id="SM00490">
    <property type="entry name" value="HELICc"/>
    <property type="match status" value="1"/>
</dbReference>